<sequence>MTHDTLILVAAGALFVAFLLGGLAGWLVLRAAAPAPVAAGPTPSDTAEAAQARAHAAALEAELHEARIEIEELRDYIERRRAREG</sequence>
<evidence type="ECO:0000313" key="3">
    <source>
        <dbReference type="Proteomes" id="UP001589920"/>
    </source>
</evidence>
<gene>
    <name evidence="2" type="ORF">ACFHYO_10755</name>
</gene>
<protein>
    <recommendedName>
        <fullName evidence="4">Phage shock protein B</fullName>
    </recommendedName>
</protein>
<dbReference type="RefSeq" id="WP_394320360.1">
    <property type="nucleotide sequence ID" value="NZ_JBHMQU010000047.1"/>
</dbReference>
<keyword evidence="3" id="KW-1185">Reference proteome</keyword>
<dbReference type="EMBL" id="JBHMQU010000047">
    <property type="protein sequence ID" value="MFC0812588.1"/>
    <property type="molecule type" value="Genomic_DNA"/>
</dbReference>
<keyword evidence="1" id="KW-0175">Coiled coil</keyword>
<organism evidence="2 3">
    <name type="scientific">Paracoccus panacisoli</name>
    <dbReference type="NCBI Taxonomy" id="1510163"/>
    <lineage>
        <taxon>Bacteria</taxon>
        <taxon>Pseudomonadati</taxon>
        <taxon>Pseudomonadota</taxon>
        <taxon>Alphaproteobacteria</taxon>
        <taxon>Rhodobacterales</taxon>
        <taxon>Paracoccaceae</taxon>
        <taxon>Paracoccus</taxon>
    </lineage>
</organism>
<evidence type="ECO:0008006" key="4">
    <source>
        <dbReference type="Google" id="ProtNLM"/>
    </source>
</evidence>
<evidence type="ECO:0000256" key="1">
    <source>
        <dbReference type="SAM" id="Coils"/>
    </source>
</evidence>
<proteinExistence type="predicted"/>
<feature type="coiled-coil region" evidence="1">
    <location>
        <begin position="49"/>
        <end position="83"/>
    </location>
</feature>
<comment type="caution">
    <text evidence="2">The sequence shown here is derived from an EMBL/GenBank/DDBJ whole genome shotgun (WGS) entry which is preliminary data.</text>
</comment>
<reference evidence="2 3" key="1">
    <citation type="submission" date="2024-09" db="EMBL/GenBank/DDBJ databases">
        <authorList>
            <person name="Sun Q."/>
            <person name="Mori K."/>
        </authorList>
    </citation>
    <scope>NUCLEOTIDE SEQUENCE [LARGE SCALE GENOMIC DNA]</scope>
    <source>
        <strain evidence="2 3">KCTC 42086</strain>
    </source>
</reference>
<accession>A0ABV6T5N6</accession>
<dbReference type="Proteomes" id="UP001589920">
    <property type="component" value="Unassembled WGS sequence"/>
</dbReference>
<name>A0ABV6T5N6_9RHOB</name>
<evidence type="ECO:0000313" key="2">
    <source>
        <dbReference type="EMBL" id="MFC0812588.1"/>
    </source>
</evidence>